<evidence type="ECO:0000313" key="3">
    <source>
        <dbReference type="Proteomes" id="UP000095463"/>
    </source>
</evidence>
<dbReference type="EMBL" id="LAJE02000396">
    <property type="protein sequence ID" value="OEO28162.1"/>
    <property type="molecule type" value="Genomic_DNA"/>
</dbReference>
<gene>
    <name evidence="2" type="ORF">VW23_006155</name>
</gene>
<dbReference type="GO" id="GO:0016788">
    <property type="term" value="F:hydrolase activity, acting on ester bonds"/>
    <property type="evidence" value="ECO:0007669"/>
    <property type="project" value="UniProtKB-ARBA"/>
</dbReference>
<name>A0A1E5XHU3_9HYPH</name>
<dbReference type="PANTHER" id="PTHR30383:SF29">
    <property type="entry name" value="SGNH HYDROLASE-TYPE ESTERASE DOMAIN-CONTAINING PROTEIN"/>
    <property type="match status" value="1"/>
</dbReference>
<organism evidence="2 3">
    <name type="scientific">Devosia insulae DS-56</name>
    <dbReference type="NCBI Taxonomy" id="1116389"/>
    <lineage>
        <taxon>Bacteria</taxon>
        <taxon>Pseudomonadati</taxon>
        <taxon>Pseudomonadota</taxon>
        <taxon>Alphaproteobacteria</taxon>
        <taxon>Hyphomicrobiales</taxon>
        <taxon>Devosiaceae</taxon>
        <taxon>Devosia</taxon>
    </lineage>
</organism>
<dbReference type="OrthoDB" id="164654at2"/>
<dbReference type="RefSeq" id="WP_069912527.1">
    <property type="nucleotide sequence ID" value="NZ_LAJE02000396.1"/>
</dbReference>
<dbReference type="InterPro" id="IPR013830">
    <property type="entry name" value="SGNH_hydro"/>
</dbReference>
<dbReference type="PANTHER" id="PTHR30383">
    <property type="entry name" value="THIOESTERASE 1/PROTEASE 1/LYSOPHOSPHOLIPASE L1"/>
    <property type="match status" value="1"/>
</dbReference>
<reference evidence="2 3" key="1">
    <citation type="journal article" date="2015" name="Genome Announc.">
        <title>Genome Assemblies of Three Soil-Associated Devosia species: D. insulae, D. limi, and D. soli.</title>
        <authorList>
            <person name="Hassan Y.I."/>
            <person name="Lepp D."/>
            <person name="Zhou T."/>
        </authorList>
    </citation>
    <scope>NUCLEOTIDE SEQUENCE [LARGE SCALE GENOMIC DNA]</scope>
    <source>
        <strain evidence="2 3">DS-56</strain>
    </source>
</reference>
<feature type="domain" description="SGNH hydrolase-type esterase" evidence="1">
    <location>
        <begin position="13"/>
        <end position="205"/>
    </location>
</feature>
<dbReference type="SUPFAM" id="SSF52266">
    <property type="entry name" value="SGNH hydrolase"/>
    <property type="match status" value="1"/>
</dbReference>
<dbReference type="CDD" id="cd01839">
    <property type="entry name" value="SGNH_arylesterase_like"/>
    <property type="match status" value="1"/>
</dbReference>
<protein>
    <recommendedName>
        <fullName evidence="1">SGNH hydrolase-type esterase domain-containing protein</fullName>
    </recommendedName>
</protein>
<dbReference type="InterPro" id="IPR051532">
    <property type="entry name" value="Ester_Hydrolysis_Enzymes"/>
</dbReference>
<dbReference type="Pfam" id="PF13472">
    <property type="entry name" value="Lipase_GDSL_2"/>
    <property type="match status" value="1"/>
</dbReference>
<dbReference type="Gene3D" id="3.40.50.1110">
    <property type="entry name" value="SGNH hydrolase"/>
    <property type="match status" value="1"/>
</dbReference>
<dbReference type="Proteomes" id="UP000095463">
    <property type="component" value="Unassembled WGS sequence"/>
</dbReference>
<sequence length="221" mass="23392">MADQASAPLSVLAYGDSNTWGAVPQPYRGAGGRFGVTQRWPRIMQAALGAGVSVFEEGLNGRTTCVDDPIEGEIRNGERYLPVSLITHMPLDLVIIMLGTNDLKARLSMTAGDIADGAGKLADLVRRSTTGPDGLAPEVLLVSPAPLAKLTWLTEMFEAGSAKSQKFAAEYARVAKAYGVHFFDAGSVIASSDDDGIHLDADAHRTLGLALAGEVRRILEI</sequence>
<accession>A0A1E5XHU3</accession>
<evidence type="ECO:0000313" key="2">
    <source>
        <dbReference type="EMBL" id="OEO28162.1"/>
    </source>
</evidence>
<dbReference type="InterPro" id="IPR036514">
    <property type="entry name" value="SGNH_hydro_sf"/>
</dbReference>
<keyword evidence="3" id="KW-1185">Reference proteome</keyword>
<evidence type="ECO:0000259" key="1">
    <source>
        <dbReference type="Pfam" id="PF13472"/>
    </source>
</evidence>
<comment type="caution">
    <text evidence="2">The sequence shown here is derived from an EMBL/GenBank/DDBJ whole genome shotgun (WGS) entry which is preliminary data.</text>
</comment>
<dbReference type="AlphaFoldDB" id="A0A1E5XHU3"/>
<proteinExistence type="predicted"/>